<evidence type="ECO:0000313" key="2">
    <source>
        <dbReference type="EMBL" id="KAI3960476.1"/>
    </source>
</evidence>
<dbReference type="EMBL" id="JAJJMB010000931">
    <property type="protein sequence ID" value="KAI3960476.1"/>
    <property type="molecule type" value="Genomic_DNA"/>
</dbReference>
<protein>
    <submittedName>
        <fullName evidence="2">Uncharacterized protein</fullName>
    </submittedName>
</protein>
<dbReference type="PANTHER" id="PTHR31170:SF25">
    <property type="entry name" value="BNAA09G04570D PROTEIN"/>
    <property type="match status" value="1"/>
</dbReference>
<reference evidence="2" key="1">
    <citation type="submission" date="2022-04" db="EMBL/GenBank/DDBJ databases">
        <title>A functionally conserved STORR gene fusion in Papaver species that diverged 16.8 million years ago.</title>
        <authorList>
            <person name="Catania T."/>
        </authorList>
    </citation>
    <scope>NUCLEOTIDE SEQUENCE</scope>
    <source>
        <strain evidence="2">S-188037</strain>
    </source>
</reference>
<proteinExistence type="predicted"/>
<accession>A0AAD4TKH5</accession>
<evidence type="ECO:0000313" key="3">
    <source>
        <dbReference type="Proteomes" id="UP001202328"/>
    </source>
</evidence>
<dbReference type="Proteomes" id="UP001202328">
    <property type="component" value="Unassembled WGS sequence"/>
</dbReference>
<comment type="caution">
    <text evidence="2">The sequence shown here is derived from an EMBL/GenBank/DDBJ whole genome shotgun (WGS) entry which is preliminary data.</text>
</comment>
<dbReference type="Pfam" id="PF03140">
    <property type="entry name" value="DUF247"/>
    <property type="match status" value="2"/>
</dbReference>
<dbReference type="AlphaFoldDB" id="A0AAD4TKH5"/>
<evidence type="ECO:0000256" key="1">
    <source>
        <dbReference type="SAM" id="Phobius"/>
    </source>
</evidence>
<keyword evidence="1" id="KW-0472">Membrane</keyword>
<dbReference type="PANTHER" id="PTHR31170">
    <property type="entry name" value="BNAC04G53230D PROTEIN"/>
    <property type="match status" value="1"/>
</dbReference>
<gene>
    <name evidence="2" type="ORF">MKW98_002975</name>
</gene>
<keyword evidence="1" id="KW-1133">Transmembrane helix</keyword>
<sequence>MQPKKIGDGGASISIRIENLIASSIMEKLEICAPSVRCSIHRVPERFHIMRKPSAYKPEAVSIGPYHRANQSLKATEDLKLLYAHKLLTIRAGRESSELYPQTVEEEEEEEEIRTIKLDSSETLVATQAWFAIVEKCASSVREMETETRKCYSEPVGLDSKEFVEMMIIDGLFIIKMLIRSTLRSYDIADDPLDGNDWLVMMVQQDMFLLENQIPLFVLQCLANIVFSADEFMSLNKVIHTFITTINLQLILPTNRYIPLEEHPNPCEHAKHLLDFLIILIQPPPHIDSASSRKTVQVLTKLKTNTVVKFTISLYSKLKRTCITDEERENPSVTSSHFLPSATELSLAGVGFKKGSAQGSFLDIKFSRRTGILEIPPLCIYDETDPLLRNLIACEQSYGGGYHITSYVSMMDFLINSADDVKLLRKQGIISNYLGCDEDVSDMFNKLCVGIILGGPYYSKYINDINEFYKKRRNIWKATLKREYFKSPWAIVSVLAAILLIALTIISTVFGILSFVIHKS</sequence>
<keyword evidence="3" id="KW-1185">Reference proteome</keyword>
<name>A0AAD4TKH5_9MAGN</name>
<organism evidence="2 3">
    <name type="scientific">Papaver atlanticum</name>
    <dbReference type="NCBI Taxonomy" id="357466"/>
    <lineage>
        <taxon>Eukaryota</taxon>
        <taxon>Viridiplantae</taxon>
        <taxon>Streptophyta</taxon>
        <taxon>Embryophyta</taxon>
        <taxon>Tracheophyta</taxon>
        <taxon>Spermatophyta</taxon>
        <taxon>Magnoliopsida</taxon>
        <taxon>Ranunculales</taxon>
        <taxon>Papaveraceae</taxon>
        <taxon>Papaveroideae</taxon>
        <taxon>Papaver</taxon>
    </lineage>
</organism>
<dbReference type="InterPro" id="IPR004158">
    <property type="entry name" value="DUF247_pln"/>
</dbReference>
<feature type="transmembrane region" description="Helical" evidence="1">
    <location>
        <begin position="489"/>
        <end position="517"/>
    </location>
</feature>
<keyword evidence="1" id="KW-0812">Transmembrane</keyword>